<dbReference type="EMBL" id="JAZDWU010000011">
    <property type="protein sequence ID" value="KAK9987021.1"/>
    <property type="molecule type" value="Genomic_DNA"/>
</dbReference>
<evidence type="ECO:0000259" key="3">
    <source>
        <dbReference type="Pfam" id="PF13359"/>
    </source>
</evidence>
<evidence type="ECO:0000256" key="2">
    <source>
        <dbReference type="ARBA" id="ARBA00022723"/>
    </source>
</evidence>
<sequence>MCACDHDMRFTYIHSGWEGSANDLRVFEEAIKDLKHGFPRPTEGSYYLVDSGYSIGASFLPPHEATQYHA</sequence>
<evidence type="ECO:0000256" key="1">
    <source>
        <dbReference type="ARBA" id="ARBA00001968"/>
    </source>
</evidence>
<keyword evidence="5" id="KW-1185">Reference proteome</keyword>
<dbReference type="AlphaFoldDB" id="A0AAW2BM34"/>
<feature type="domain" description="DDE Tnp4" evidence="3">
    <location>
        <begin position="3"/>
        <end position="57"/>
    </location>
</feature>
<evidence type="ECO:0000313" key="5">
    <source>
        <dbReference type="Proteomes" id="UP001459277"/>
    </source>
</evidence>
<comment type="cofactor">
    <cofactor evidence="1">
        <name>a divalent metal cation</name>
        <dbReference type="ChEBI" id="CHEBI:60240"/>
    </cofactor>
</comment>
<evidence type="ECO:0000313" key="4">
    <source>
        <dbReference type="EMBL" id="KAK9987021.1"/>
    </source>
</evidence>
<keyword evidence="2" id="KW-0479">Metal-binding</keyword>
<gene>
    <name evidence="4" type="ORF">SO802_031972</name>
</gene>
<name>A0AAW2BM34_9ROSI</name>
<reference evidence="4 5" key="1">
    <citation type="submission" date="2024-01" db="EMBL/GenBank/DDBJ databases">
        <title>A telomere-to-telomere, gap-free genome of sweet tea (Lithocarpus litseifolius).</title>
        <authorList>
            <person name="Zhou J."/>
        </authorList>
    </citation>
    <scope>NUCLEOTIDE SEQUENCE [LARGE SCALE GENOMIC DNA]</scope>
    <source>
        <strain evidence="4">Zhou-2022a</strain>
        <tissue evidence="4">Leaf</tissue>
    </source>
</reference>
<dbReference type="Proteomes" id="UP001459277">
    <property type="component" value="Unassembled WGS sequence"/>
</dbReference>
<accession>A0AAW2BM34</accession>
<protein>
    <recommendedName>
        <fullName evidence="3">DDE Tnp4 domain-containing protein</fullName>
    </recommendedName>
</protein>
<organism evidence="4 5">
    <name type="scientific">Lithocarpus litseifolius</name>
    <dbReference type="NCBI Taxonomy" id="425828"/>
    <lineage>
        <taxon>Eukaryota</taxon>
        <taxon>Viridiplantae</taxon>
        <taxon>Streptophyta</taxon>
        <taxon>Embryophyta</taxon>
        <taxon>Tracheophyta</taxon>
        <taxon>Spermatophyta</taxon>
        <taxon>Magnoliopsida</taxon>
        <taxon>eudicotyledons</taxon>
        <taxon>Gunneridae</taxon>
        <taxon>Pentapetalae</taxon>
        <taxon>rosids</taxon>
        <taxon>fabids</taxon>
        <taxon>Fagales</taxon>
        <taxon>Fagaceae</taxon>
        <taxon>Lithocarpus</taxon>
    </lineage>
</organism>
<dbReference type="Pfam" id="PF13359">
    <property type="entry name" value="DDE_Tnp_4"/>
    <property type="match status" value="1"/>
</dbReference>
<comment type="caution">
    <text evidence="4">The sequence shown here is derived from an EMBL/GenBank/DDBJ whole genome shotgun (WGS) entry which is preliminary data.</text>
</comment>
<dbReference type="InterPro" id="IPR027806">
    <property type="entry name" value="HARBI1_dom"/>
</dbReference>
<proteinExistence type="predicted"/>
<dbReference type="GO" id="GO:0046872">
    <property type="term" value="F:metal ion binding"/>
    <property type="evidence" value="ECO:0007669"/>
    <property type="project" value="UniProtKB-KW"/>
</dbReference>